<dbReference type="EMBL" id="JAFCLK010000010">
    <property type="protein sequence ID" value="MBR1136630.1"/>
    <property type="molecule type" value="Genomic_DNA"/>
</dbReference>
<reference evidence="2" key="1">
    <citation type="journal article" date="2021" name="ISME J.">
        <title>Evolutionary origin and ecological implication of a unique nif island in free-living Bradyrhizobium lineages.</title>
        <authorList>
            <person name="Tao J."/>
        </authorList>
    </citation>
    <scope>NUCLEOTIDE SEQUENCE [LARGE SCALE GENOMIC DNA]</scope>
    <source>
        <strain evidence="2">SZCCT0094</strain>
    </source>
</reference>
<comment type="caution">
    <text evidence="1">The sequence shown here is derived from an EMBL/GenBank/DDBJ whole genome shotgun (WGS) entry which is preliminary data.</text>
</comment>
<accession>A0ABS5G627</accession>
<keyword evidence="2" id="KW-1185">Reference proteome</keyword>
<evidence type="ECO:0000313" key="2">
    <source>
        <dbReference type="Proteomes" id="UP001314635"/>
    </source>
</evidence>
<dbReference type="Proteomes" id="UP001314635">
    <property type="component" value="Unassembled WGS sequence"/>
</dbReference>
<evidence type="ECO:0000313" key="1">
    <source>
        <dbReference type="EMBL" id="MBR1136630.1"/>
    </source>
</evidence>
<protein>
    <submittedName>
        <fullName evidence="1">Uncharacterized protein</fullName>
    </submittedName>
</protein>
<sequence length="158" mass="17695">MSWFMRKRLRAIFGDFVPAETLQALERGDVSIPPLQRTRVCHVLLQVRDDTNETIANDRSDAIELMLREGAIVESVLSSFVSAVFTLESETPLDRIGATLDRLGSNVRAVYRVGDYLRGVIASPSRFDYGTVVPNMSAAMERLLRLEFGSVERLDGDM</sequence>
<organism evidence="1 2">
    <name type="scientific">Bradyrhizobium denitrificans</name>
    <dbReference type="NCBI Taxonomy" id="2734912"/>
    <lineage>
        <taxon>Bacteria</taxon>
        <taxon>Pseudomonadati</taxon>
        <taxon>Pseudomonadota</taxon>
        <taxon>Alphaproteobacteria</taxon>
        <taxon>Hyphomicrobiales</taxon>
        <taxon>Nitrobacteraceae</taxon>
        <taxon>Bradyrhizobium</taxon>
    </lineage>
</organism>
<gene>
    <name evidence="1" type="ORF">JQ619_12705</name>
</gene>
<name>A0ABS5G627_9BRAD</name>
<proteinExistence type="predicted"/>